<dbReference type="InterPro" id="IPR002110">
    <property type="entry name" value="Ankyrin_rpt"/>
</dbReference>
<evidence type="ECO:0000256" key="3">
    <source>
        <dbReference type="PROSITE-ProRule" id="PRU00023"/>
    </source>
</evidence>
<evidence type="ECO:0000313" key="6">
    <source>
        <dbReference type="EMBL" id="EKX47867.1"/>
    </source>
</evidence>
<dbReference type="PaxDb" id="55529-EKX47867"/>
<feature type="chain" id="PRO_5008771481" evidence="5">
    <location>
        <begin position="20"/>
        <end position="510"/>
    </location>
</feature>
<evidence type="ECO:0000256" key="4">
    <source>
        <dbReference type="SAM" id="MobiDB-lite"/>
    </source>
</evidence>
<evidence type="ECO:0000313" key="8">
    <source>
        <dbReference type="Proteomes" id="UP000011087"/>
    </source>
</evidence>
<dbReference type="KEGG" id="gtt:GUITHDRAFT_106416"/>
<reference evidence="8" key="2">
    <citation type="submission" date="2012-11" db="EMBL/GenBank/DDBJ databases">
        <authorList>
            <person name="Kuo A."/>
            <person name="Curtis B.A."/>
            <person name="Tanifuji G."/>
            <person name="Burki F."/>
            <person name="Gruber A."/>
            <person name="Irimia M."/>
            <person name="Maruyama S."/>
            <person name="Arias M.C."/>
            <person name="Ball S.G."/>
            <person name="Gile G.H."/>
            <person name="Hirakawa Y."/>
            <person name="Hopkins J.F."/>
            <person name="Rensing S.A."/>
            <person name="Schmutz J."/>
            <person name="Symeonidi A."/>
            <person name="Elias M."/>
            <person name="Eveleigh R.J."/>
            <person name="Herman E.K."/>
            <person name="Klute M.J."/>
            <person name="Nakayama T."/>
            <person name="Obornik M."/>
            <person name="Reyes-Prieto A."/>
            <person name="Armbrust E.V."/>
            <person name="Aves S.J."/>
            <person name="Beiko R.G."/>
            <person name="Coutinho P."/>
            <person name="Dacks J.B."/>
            <person name="Durnford D.G."/>
            <person name="Fast N.M."/>
            <person name="Green B.R."/>
            <person name="Grisdale C."/>
            <person name="Hempe F."/>
            <person name="Henrissat B."/>
            <person name="Hoppner M.P."/>
            <person name="Ishida K.-I."/>
            <person name="Kim E."/>
            <person name="Koreny L."/>
            <person name="Kroth P.G."/>
            <person name="Liu Y."/>
            <person name="Malik S.-B."/>
            <person name="Maier U.G."/>
            <person name="McRose D."/>
            <person name="Mock T."/>
            <person name="Neilson J.A."/>
            <person name="Onodera N.T."/>
            <person name="Poole A.M."/>
            <person name="Pritham E.J."/>
            <person name="Richards T.A."/>
            <person name="Rocap G."/>
            <person name="Roy S.W."/>
            <person name="Sarai C."/>
            <person name="Schaack S."/>
            <person name="Shirato S."/>
            <person name="Slamovits C.H."/>
            <person name="Spencer D.F."/>
            <person name="Suzuki S."/>
            <person name="Worden A.Z."/>
            <person name="Zauner S."/>
            <person name="Barry K."/>
            <person name="Bell C."/>
            <person name="Bharti A.K."/>
            <person name="Crow J.A."/>
            <person name="Grimwood J."/>
            <person name="Kramer R."/>
            <person name="Lindquist E."/>
            <person name="Lucas S."/>
            <person name="Salamov A."/>
            <person name="McFadden G.I."/>
            <person name="Lane C.E."/>
            <person name="Keeling P.J."/>
            <person name="Gray M.W."/>
            <person name="Grigoriev I.V."/>
            <person name="Archibald J.M."/>
        </authorList>
    </citation>
    <scope>NUCLEOTIDE SEQUENCE</scope>
    <source>
        <strain evidence="8">CCMP2712</strain>
    </source>
</reference>
<dbReference type="RefSeq" id="XP_005834847.1">
    <property type="nucleotide sequence ID" value="XM_005834790.1"/>
</dbReference>
<dbReference type="EnsemblProtists" id="EKX47867">
    <property type="protein sequence ID" value="EKX47867"/>
    <property type="gene ID" value="GUITHDRAFT_106416"/>
</dbReference>
<dbReference type="Proteomes" id="UP000011087">
    <property type="component" value="Unassembled WGS sequence"/>
</dbReference>
<reference evidence="7" key="3">
    <citation type="submission" date="2015-06" db="UniProtKB">
        <authorList>
            <consortium name="EnsemblProtists"/>
        </authorList>
    </citation>
    <scope>IDENTIFICATION</scope>
</reference>
<evidence type="ECO:0000313" key="7">
    <source>
        <dbReference type="EnsemblProtists" id="EKX47867"/>
    </source>
</evidence>
<dbReference type="PROSITE" id="PS50297">
    <property type="entry name" value="ANK_REP_REGION"/>
    <property type="match status" value="2"/>
</dbReference>
<dbReference type="InterPro" id="IPR036770">
    <property type="entry name" value="Ankyrin_rpt-contain_sf"/>
</dbReference>
<feature type="region of interest" description="Disordered" evidence="4">
    <location>
        <begin position="445"/>
        <end position="510"/>
    </location>
</feature>
<proteinExistence type="predicted"/>
<dbReference type="STRING" id="905079.L1JHT7"/>
<keyword evidence="5" id="KW-0732">Signal</keyword>
<reference evidence="6 8" key="1">
    <citation type="journal article" date="2012" name="Nature">
        <title>Algal genomes reveal evolutionary mosaicism and the fate of nucleomorphs.</title>
        <authorList>
            <consortium name="DOE Joint Genome Institute"/>
            <person name="Curtis B.A."/>
            <person name="Tanifuji G."/>
            <person name="Burki F."/>
            <person name="Gruber A."/>
            <person name="Irimia M."/>
            <person name="Maruyama S."/>
            <person name="Arias M.C."/>
            <person name="Ball S.G."/>
            <person name="Gile G.H."/>
            <person name="Hirakawa Y."/>
            <person name="Hopkins J.F."/>
            <person name="Kuo A."/>
            <person name="Rensing S.A."/>
            <person name="Schmutz J."/>
            <person name="Symeonidi A."/>
            <person name="Elias M."/>
            <person name="Eveleigh R.J."/>
            <person name="Herman E.K."/>
            <person name="Klute M.J."/>
            <person name="Nakayama T."/>
            <person name="Obornik M."/>
            <person name="Reyes-Prieto A."/>
            <person name="Armbrust E.V."/>
            <person name="Aves S.J."/>
            <person name="Beiko R.G."/>
            <person name="Coutinho P."/>
            <person name="Dacks J.B."/>
            <person name="Durnford D.G."/>
            <person name="Fast N.M."/>
            <person name="Green B.R."/>
            <person name="Grisdale C.J."/>
            <person name="Hempel F."/>
            <person name="Henrissat B."/>
            <person name="Hoppner M.P."/>
            <person name="Ishida K."/>
            <person name="Kim E."/>
            <person name="Koreny L."/>
            <person name="Kroth P.G."/>
            <person name="Liu Y."/>
            <person name="Malik S.B."/>
            <person name="Maier U.G."/>
            <person name="McRose D."/>
            <person name="Mock T."/>
            <person name="Neilson J.A."/>
            <person name="Onodera N.T."/>
            <person name="Poole A.M."/>
            <person name="Pritham E.J."/>
            <person name="Richards T.A."/>
            <person name="Rocap G."/>
            <person name="Roy S.W."/>
            <person name="Sarai C."/>
            <person name="Schaack S."/>
            <person name="Shirato S."/>
            <person name="Slamovits C.H."/>
            <person name="Spencer D.F."/>
            <person name="Suzuki S."/>
            <person name="Worden A.Z."/>
            <person name="Zauner S."/>
            <person name="Barry K."/>
            <person name="Bell C."/>
            <person name="Bharti A.K."/>
            <person name="Crow J.A."/>
            <person name="Grimwood J."/>
            <person name="Kramer R."/>
            <person name="Lindquist E."/>
            <person name="Lucas S."/>
            <person name="Salamov A."/>
            <person name="McFadden G.I."/>
            <person name="Lane C.E."/>
            <person name="Keeling P.J."/>
            <person name="Gray M.W."/>
            <person name="Grigoriev I.V."/>
            <person name="Archibald J.M."/>
        </authorList>
    </citation>
    <scope>NUCLEOTIDE SEQUENCE</scope>
    <source>
        <strain evidence="6 8">CCMP2712</strain>
    </source>
</reference>
<evidence type="ECO:0000256" key="1">
    <source>
        <dbReference type="ARBA" id="ARBA00022737"/>
    </source>
</evidence>
<sequence>MRTAFFVLCLCLLLAHVEASMPPSCKPVNARNDNADLNTFSTIAKEMGLPLGLSSSSAEEQENDDDEPSEQLLLWNASTAGKIYDIELALRRSASLEKFNKDGITSLHMAIKEHRLGAAALLVAKGCDVNASHDLPSTLLLLDLGALPNHADDKGILPLHEAVMNGNKGVLSCLLNAGSDPFAVTFERISVMDMVNKHIENARKREEFVELISFYQSRSKRPERRKEEEDYGKTISLNNVLEAVEDLKKHGNNIGDKEVDMLVAKITGASKQREEELSEIRDQFPPPLREERAVLQQGGADRGDLSQLDSAELKAAMEEDRRFANQHQSFFQEFKAAREVKHLDPARSPDKIVEMFPVKPVEAHEGLSMDEFFDGEMQPVAEEAASFQRTVKEWDDNMQNISQYIRKNFGVDLEGAIKDKEDNSINPALGFYEEDGKWFGWDRQGKAEAEKGAEPGKGGQQLWDEDEDEDEDEKEDEDAARKKAEDEEEEEDNRWQVDEWEQAAKNLWKE</sequence>
<dbReference type="Gene3D" id="1.25.40.20">
    <property type="entry name" value="Ankyrin repeat-containing domain"/>
    <property type="match status" value="2"/>
</dbReference>
<dbReference type="GeneID" id="17304434"/>
<evidence type="ECO:0000256" key="2">
    <source>
        <dbReference type="ARBA" id="ARBA00023043"/>
    </source>
</evidence>
<name>L1JHT7_GUITC</name>
<dbReference type="HOGENOM" id="CLU_534691_0_0_1"/>
<dbReference type="AlphaFoldDB" id="L1JHT7"/>
<protein>
    <submittedName>
        <fullName evidence="6 7">Uncharacterized protein</fullName>
    </submittedName>
</protein>
<dbReference type="PROSITE" id="PS50088">
    <property type="entry name" value="ANK_REPEAT"/>
    <property type="match status" value="2"/>
</dbReference>
<dbReference type="SUPFAM" id="SSF48403">
    <property type="entry name" value="Ankyrin repeat"/>
    <property type="match status" value="1"/>
</dbReference>
<feature type="repeat" description="ANK" evidence="3">
    <location>
        <begin position="102"/>
        <end position="134"/>
    </location>
</feature>
<feature type="signal peptide" evidence="5">
    <location>
        <begin position="1"/>
        <end position="19"/>
    </location>
</feature>
<feature type="repeat" description="ANK" evidence="3">
    <location>
        <begin position="154"/>
        <end position="180"/>
    </location>
</feature>
<dbReference type="PANTHER" id="PTHR24171">
    <property type="entry name" value="ANKYRIN REPEAT DOMAIN-CONTAINING PROTEIN 39-RELATED"/>
    <property type="match status" value="1"/>
</dbReference>
<keyword evidence="2 3" id="KW-0040">ANK repeat</keyword>
<feature type="compositionally biased region" description="Basic and acidic residues" evidence="4">
    <location>
        <begin position="445"/>
        <end position="454"/>
    </location>
</feature>
<gene>
    <name evidence="6" type="ORF">GUITHDRAFT_106416</name>
</gene>
<accession>L1JHT7</accession>
<feature type="compositionally biased region" description="Acidic residues" evidence="4">
    <location>
        <begin position="463"/>
        <end position="478"/>
    </location>
</feature>
<keyword evidence="8" id="KW-1185">Reference proteome</keyword>
<dbReference type="Pfam" id="PF00023">
    <property type="entry name" value="Ank"/>
    <property type="match status" value="2"/>
</dbReference>
<dbReference type="SMART" id="SM00248">
    <property type="entry name" value="ANK"/>
    <property type="match status" value="2"/>
</dbReference>
<organism evidence="6">
    <name type="scientific">Guillardia theta (strain CCMP2712)</name>
    <name type="common">Cryptophyte</name>
    <dbReference type="NCBI Taxonomy" id="905079"/>
    <lineage>
        <taxon>Eukaryota</taxon>
        <taxon>Cryptophyceae</taxon>
        <taxon>Pyrenomonadales</taxon>
        <taxon>Geminigeraceae</taxon>
        <taxon>Guillardia</taxon>
    </lineage>
</organism>
<dbReference type="EMBL" id="JH992988">
    <property type="protein sequence ID" value="EKX47867.1"/>
    <property type="molecule type" value="Genomic_DNA"/>
</dbReference>
<keyword evidence="1" id="KW-0677">Repeat</keyword>
<evidence type="ECO:0000256" key="5">
    <source>
        <dbReference type="SAM" id="SignalP"/>
    </source>
</evidence>